<organism evidence="1">
    <name type="scientific">Siphoviridae sp. ctAUQ2</name>
    <dbReference type="NCBI Taxonomy" id="2826182"/>
    <lineage>
        <taxon>Viruses</taxon>
        <taxon>Duplodnaviria</taxon>
        <taxon>Heunggongvirae</taxon>
        <taxon>Uroviricota</taxon>
        <taxon>Caudoviricetes</taxon>
    </lineage>
</organism>
<accession>A0A8S5MZA6</accession>
<proteinExistence type="predicted"/>
<evidence type="ECO:0008006" key="2">
    <source>
        <dbReference type="Google" id="ProtNLM"/>
    </source>
</evidence>
<protein>
    <recommendedName>
        <fullName evidence="2">TIGR02757 family protein</fullName>
    </recommendedName>
</protein>
<name>A0A8S5MZA6_9CAUD</name>
<dbReference type="EMBL" id="BK015022">
    <property type="protein sequence ID" value="DAD87455.1"/>
    <property type="molecule type" value="Genomic_DNA"/>
</dbReference>
<dbReference type="NCBIfam" id="TIGR02757">
    <property type="entry name" value="TIGR02757 family protein"/>
    <property type="match status" value="1"/>
</dbReference>
<dbReference type="Pfam" id="PF09674">
    <property type="entry name" value="DUF2400"/>
    <property type="match status" value="1"/>
</dbReference>
<evidence type="ECO:0000313" key="1">
    <source>
        <dbReference type="EMBL" id="DAD87455.1"/>
    </source>
</evidence>
<reference evidence="1" key="1">
    <citation type="journal article" date="2021" name="Proc. Natl. Acad. Sci. U.S.A.">
        <title>A Catalog of Tens of Thousands of Viruses from Human Metagenomes Reveals Hidden Associations with Chronic Diseases.</title>
        <authorList>
            <person name="Tisza M.J."/>
            <person name="Buck C.B."/>
        </authorList>
    </citation>
    <scope>NUCLEOTIDE SEQUENCE</scope>
    <source>
        <strain evidence="1">CtAUQ2</strain>
    </source>
</reference>
<dbReference type="InterPro" id="IPR014127">
    <property type="entry name" value="CHP02757"/>
</dbReference>
<sequence length="244" mass="28014">MKTMKEQMNEAFANLNAKEFIANDPIQIVHEMAARPNATIADIEICAIWTAMLAWGRRDQIISNTKQLMEVCHWQPADFVRLGDFYDLSDDMNIHRTIKGKQFKAVNHNLRATYNKVPSVADYLKTNSSSVAGLITDLSESLQPARLGSISRNSACKRINMLLRWMVRKDDIDFGLWANNNIQPSELYAIMDIHVAQQAQKMGLISYPKESWKAVLELTHVYRSWDAADPLKYDFVLMTNDFRK</sequence>